<sequence>MSNDWLEPSVKRVPRVTVFLGLAAGILTAVLIEPVAGALVLAGAVLAALGFVSLKSFVDRYLQAGPARLWRRAVIFYSLRLLLICLIFLTIIFFFKARVLALAAGFSLILVAILAEAVRYLAGIKQWKA</sequence>
<dbReference type="EMBL" id="QUAH01000001">
    <property type="protein sequence ID" value="RFT16925.1"/>
    <property type="molecule type" value="Genomic_DNA"/>
</dbReference>
<gene>
    <name evidence="2" type="ORF">OP8BY_0867</name>
</gene>
<keyword evidence="1" id="KW-1133">Transmembrane helix</keyword>
<evidence type="ECO:0000256" key="1">
    <source>
        <dbReference type="SAM" id="Phobius"/>
    </source>
</evidence>
<reference evidence="2 3" key="1">
    <citation type="submission" date="2018-08" db="EMBL/GenBank/DDBJ databases">
        <title>Genome analysis of the thermophilic bacterium of the candidate phylum Aminicenantes from deep subsurface aquifer revealed its physiology and ecological role.</title>
        <authorList>
            <person name="Kadnikov V.V."/>
            <person name="Mardanov A.V."/>
            <person name="Beletsky A.V."/>
            <person name="Karnachuk O.V."/>
            <person name="Ravin N.V."/>
        </authorList>
    </citation>
    <scope>NUCLEOTIDE SEQUENCE [LARGE SCALE GENOMIC DNA]</scope>
    <source>
        <strain evidence="2">BY38</strain>
    </source>
</reference>
<evidence type="ECO:0000313" key="2">
    <source>
        <dbReference type="EMBL" id="RFT16925.1"/>
    </source>
</evidence>
<dbReference type="AlphaFoldDB" id="A0A3E2BQA8"/>
<evidence type="ECO:0000313" key="3">
    <source>
        <dbReference type="Proteomes" id="UP000257323"/>
    </source>
</evidence>
<feature type="transmembrane region" description="Helical" evidence="1">
    <location>
        <begin position="12"/>
        <end position="32"/>
    </location>
</feature>
<feature type="transmembrane region" description="Helical" evidence="1">
    <location>
        <begin position="74"/>
        <end position="95"/>
    </location>
</feature>
<organism evidence="2 3">
    <name type="scientific">Candidatus Saccharicenans subterraneus</name>
    <dbReference type="NCBI Taxonomy" id="2508984"/>
    <lineage>
        <taxon>Bacteria</taxon>
        <taxon>Candidatus Aminicenantota</taxon>
        <taxon>Candidatus Aminicenantia</taxon>
        <taxon>Candidatus Aminicenantales</taxon>
        <taxon>Candidatus Saccharicenantaceae</taxon>
        <taxon>Candidatus Saccharicenans</taxon>
    </lineage>
</organism>
<feature type="transmembrane region" description="Helical" evidence="1">
    <location>
        <begin position="101"/>
        <end position="122"/>
    </location>
</feature>
<feature type="transmembrane region" description="Helical" evidence="1">
    <location>
        <begin position="38"/>
        <end position="54"/>
    </location>
</feature>
<protein>
    <submittedName>
        <fullName evidence="2">Uncharacterized protein</fullName>
    </submittedName>
</protein>
<keyword evidence="1" id="KW-0472">Membrane</keyword>
<name>A0A3E2BQA8_9BACT</name>
<keyword evidence="1" id="KW-0812">Transmembrane</keyword>
<comment type="caution">
    <text evidence="2">The sequence shown here is derived from an EMBL/GenBank/DDBJ whole genome shotgun (WGS) entry which is preliminary data.</text>
</comment>
<dbReference type="Proteomes" id="UP000257323">
    <property type="component" value="Unassembled WGS sequence"/>
</dbReference>
<proteinExistence type="predicted"/>
<accession>A0A3E2BQA8</accession>